<dbReference type="Proteomes" id="UP001232148">
    <property type="component" value="Unassembled WGS sequence"/>
</dbReference>
<feature type="region of interest" description="Disordered" evidence="1">
    <location>
        <begin position="188"/>
        <end position="229"/>
    </location>
</feature>
<sequence length="229" mass="24428">MFATGSTAADNCRRGATVAAACFATVDARQADGSPIIEDTRKQDSLQPLTHTALTSEHSTSVPTPTGDGAPSEPSTIVRSDVLSIQEPETSHDYDHGDVLSEMPPSLTRDRASYSEAKPQYAREAIGDQSGFTRTKTAADSHRKSKTEFNSIPDGVVPVGLDMTRCTDTDSQAHRKSSTEFAKITDAIQVKQPQVQGQATAMPPMAPKPRSAPGGRQDNGGRDADSQLW</sequence>
<feature type="compositionally biased region" description="Basic and acidic residues" evidence="1">
    <location>
        <begin position="219"/>
        <end position="229"/>
    </location>
</feature>
<feature type="region of interest" description="Disordered" evidence="1">
    <location>
        <begin position="34"/>
        <end position="74"/>
    </location>
</feature>
<proteinExistence type="predicted"/>
<evidence type="ECO:0000313" key="3">
    <source>
        <dbReference type="Proteomes" id="UP001232148"/>
    </source>
</evidence>
<protein>
    <submittedName>
        <fullName evidence="2">Uncharacterized protein</fullName>
    </submittedName>
</protein>
<name>A0AAD9LX96_9PEZI</name>
<gene>
    <name evidence="2" type="ORF">LX32DRAFT_697336</name>
</gene>
<feature type="region of interest" description="Disordered" evidence="1">
    <location>
        <begin position="129"/>
        <end position="159"/>
    </location>
</feature>
<evidence type="ECO:0000313" key="2">
    <source>
        <dbReference type="EMBL" id="KAK2024207.1"/>
    </source>
</evidence>
<evidence type="ECO:0000256" key="1">
    <source>
        <dbReference type="SAM" id="MobiDB-lite"/>
    </source>
</evidence>
<dbReference type="AlphaFoldDB" id="A0AAD9LX96"/>
<feature type="compositionally biased region" description="Polar residues" evidence="1">
    <location>
        <begin position="45"/>
        <end position="64"/>
    </location>
</feature>
<comment type="caution">
    <text evidence="2">The sequence shown here is derived from an EMBL/GenBank/DDBJ whole genome shotgun (WGS) entry which is preliminary data.</text>
</comment>
<dbReference type="EMBL" id="MU842972">
    <property type="protein sequence ID" value="KAK2024207.1"/>
    <property type="molecule type" value="Genomic_DNA"/>
</dbReference>
<accession>A0AAD9LX96</accession>
<keyword evidence="3" id="KW-1185">Reference proteome</keyword>
<reference evidence="2" key="1">
    <citation type="submission" date="2021-06" db="EMBL/GenBank/DDBJ databases">
        <title>Comparative genomics, transcriptomics and evolutionary studies reveal genomic signatures of adaptation to plant cell wall in hemibiotrophic fungi.</title>
        <authorList>
            <consortium name="DOE Joint Genome Institute"/>
            <person name="Baroncelli R."/>
            <person name="Diaz J.F."/>
            <person name="Benocci T."/>
            <person name="Peng M."/>
            <person name="Battaglia E."/>
            <person name="Haridas S."/>
            <person name="Andreopoulos W."/>
            <person name="Labutti K."/>
            <person name="Pangilinan J."/>
            <person name="Floch G.L."/>
            <person name="Makela M.R."/>
            <person name="Henrissat B."/>
            <person name="Grigoriev I.V."/>
            <person name="Crouch J.A."/>
            <person name="De Vries R.P."/>
            <person name="Sukno S.A."/>
            <person name="Thon M.R."/>
        </authorList>
    </citation>
    <scope>NUCLEOTIDE SEQUENCE</scope>
    <source>
        <strain evidence="2">MAFF235873</strain>
    </source>
</reference>
<organism evidence="2 3">
    <name type="scientific">Colletotrichum zoysiae</name>
    <dbReference type="NCBI Taxonomy" id="1216348"/>
    <lineage>
        <taxon>Eukaryota</taxon>
        <taxon>Fungi</taxon>
        <taxon>Dikarya</taxon>
        <taxon>Ascomycota</taxon>
        <taxon>Pezizomycotina</taxon>
        <taxon>Sordariomycetes</taxon>
        <taxon>Hypocreomycetidae</taxon>
        <taxon>Glomerellales</taxon>
        <taxon>Glomerellaceae</taxon>
        <taxon>Colletotrichum</taxon>
        <taxon>Colletotrichum graminicola species complex</taxon>
    </lineage>
</organism>